<accession>A0A9W6KY07</accession>
<reference evidence="1" key="1">
    <citation type="journal article" date="2014" name="Int. J. Syst. Evol. Microbiol.">
        <title>Complete genome sequence of Corynebacterium casei LMG S-19264T (=DSM 44701T), isolated from a smear-ripened cheese.</title>
        <authorList>
            <consortium name="US DOE Joint Genome Institute (JGI-PGF)"/>
            <person name="Walter F."/>
            <person name="Albersmeier A."/>
            <person name="Kalinowski J."/>
            <person name="Ruckert C."/>
        </authorList>
    </citation>
    <scope>NUCLEOTIDE SEQUENCE</scope>
    <source>
        <strain evidence="1">VKM Ac-1321</strain>
    </source>
</reference>
<reference evidence="1" key="2">
    <citation type="submission" date="2023-01" db="EMBL/GenBank/DDBJ databases">
        <authorList>
            <person name="Sun Q."/>
            <person name="Evtushenko L."/>
        </authorList>
    </citation>
    <scope>NUCLEOTIDE SEQUENCE</scope>
    <source>
        <strain evidence="1">VKM Ac-1321</strain>
    </source>
</reference>
<proteinExistence type="predicted"/>
<gene>
    <name evidence="1" type="ORF">GCM10017581_104130</name>
</gene>
<protein>
    <submittedName>
        <fullName evidence="1">Uncharacterized protein</fullName>
    </submittedName>
</protein>
<comment type="caution">
    <text evidence="1">The sequence shown here is derived from an EMBL/GenBank/DDBJ whole genome shotgun (WGS) entry which is preliminary data.</text>
</comment>
<dbReference type="EMBL" id="BSFP01000168">
    <property type="protein sequence ID" value="GLL08646.1"/>
    <property type="molecule type" value="Genomic_DNA"/>
</dbReference>
<dbReference type="AlphaFoldDB" id="A0A9W6KY07"/>
<evidence type="ECO:0000313" key="2">
    <source>
        <dbReference type="Proteomes" id="UP001143480"/>
    </source>
</evidence>
<name>A0A9W6KY07_9ACTN</name>
<sequence>MLVAWGLPEPDQMRGNQLTASALYYGDGLRREVWIMHPPGQLQWGVQVRDDALSLMAGRGFCAEFQGDDEWTVVDGQRRYVADRRIYPWPTGREPLDRRLVEDGRRYVPAMLWMLHDRAELGRLLLAGHGSGEGVWERDGLLASPQGAAEARIVQAVILARTTGDTALESAALAKLRTSASITSGQSDWTFAEWVGHFAAEDQQWCTVDITDLTGLQR</sequence>
<keyword evidence="2" id="KW-1185">Reference proteome</keyword>
<dbReference type="Proteomes" id="UP001143480">
    <property type="component" value="Unassembled WGS sequence"/>
</dbReference>
<organism evidence="1 2">
    <name type="scientific">Dactylosporangium matsuzakiense</name>
    <dbReference type="NCBI Taxonomy" id="53360"/>
    <lineage>
        <taxon>Bacteria</taxon>
        <taxon>Bacillati</taxon>
        <taxon>Actinomycetota</taxon>
        <taxon>Actinomycetes</taxon>
        <taxon>Micromonosporales</taxon>
        <taxon>Micromonosporaceae</taxon>
        <taxon>Dactylosporangium</taxon>
    </lineage>
</organism>
<evidence type="ECO:0000313" key="1">
    <source>
        <dbReference type="EMBL" id="GLL08646.1"/>
    </source>
</evidence>